<evidence type="ECO:0000313" key="2">
    <source>
        <dbReference type="Proteomes" id="UP000557193"/>
    </source>
</evidence>
<organism evidence="1 2">
    <name type="scientific">Pseudomonas fluvialis</name>
    <dbReference type="NCBI Taxonomy" id="1793966"/>
    <lineage>
        <taxon>Bacteria</taxon>
        <taxon>Pseudomonadati</taxon>
        <taxon>Pseudomonadota</taxon>
        <taxon>Gammaproteobacteria</taxon>
        <taxon>Pseudomonadales</taxon>
        <taxon>Pseudomonadaceae</taxon>
        <taxon>Pseudomonas</taxon>
    </lineage>
</organism>
<keyword evidence="1" id="KW-0489">Methyltransferase</keyword>
<dbReference type="GO" id="GO:0008168">
    <property type="term" value="F:methyltransferase activity"/>
    <property type="evidence" value="ECO:0007669"/>
    <property type="project" value="UniProtKB-KW"/>
</dbReference>
<evidence type="ECO:0000313" key="1">
    <source>
        <dbReference type="EMBL" id="MBB6341687.1"/>
    </source>
</evidence>
<accession>A0A7X0ERR2</accession>
<keyword evidence="2" id="KW-1185">Reference proteome</keyword>
<proteinExistence type="predicted"/>
<dbReference type="RefSeq" id="WP_184682639.1">
    <property type="nucleotide sequence ID" value="NZ_JACHLL010000003.1"/>
</dbReference>
<gene>
    <name evidence="1" type="ORF">HNP49_001855</name>
</gene>
<name>A0A7X0ERR2_9PSED</name>
<comment type="caution">
    <text evidence="1">The sequence shown here is derived from an EMBL/GenBank/DDBJ whole genome shotgun (WGS) entry which is preliminary data.</text>
</comment>
<keyword evidence="1" id="KW-0830">Ubiquinone</keyword>
<dbReference type="AlphaFoldDB" id="A0A7X0ERR2"/>
<dbReference type="GO" id="GO:0032259">
    <property type="term" value="P:methylation"/>
    <property type="evidence" value="ECO:0007669"/>
    <property type="project" value="UniProtKB-KW"/>
</dbReference>
<keyword evidence="1" id="KW-0808">Transferase</keyword>
<sequence>MSCPRPQLQFSPLPSCSVVRHPHVLLIGQHSPSLLKYLEGWPKNWAADRQSLLKFAAAQAAELRELPDAAFDLVVLGESSSVLTDELLHEVLRVARQGLICLR</sequence>
<dbReference type="EMBL" id="JACHLL010000003">
    <property type="protein sequence ID" value="MBB6341687.1"/>
    <property type="molecule type" value="Genomic_DNA"/>
</dbReference>
<reference evidence="1 2" key="1">
    <citation type="submission" date="2020-08" db="EMBL/GenBank/DDBJ databases">
        <title>Functional genomics of gut bacteria from endangered species of beetles.</title>
        <authorList>
            <person name="Carlos-Shanley C."/>
        </authorList>
    </citation>
    <scope>NUCLEOTIDE SEQUENCE [LARGE SCALE GENOMIC DNA]</scope>
    <source>
        <strain evidence="1 2">S00202</strain>
    </source>
</reference>
<dbReference type="Proteomes" id="UP000557193">
    <property type="component" value="Unassembled WGS sequence"/>
</dbReference>
<protein>
    <submittedName>
        <fullName evidence="1">Ubiquinone/menaquinone biosynthesis C-methylase UbiE</fullName>
    </submittedName>
</protein>